<dbReference type="EMBL" id="JACSDY010000007">
    <property type="protein sequence ID" value="KAF7423860.1"/>
    <property type="molecule type" value="Genomic_DNA"/>
</dbReference>
<proteinExistence type="predicted"/>
<organism evidence="1 2">
    <name type="scientific">Vespula pensylvanica</name>
    <name type="common">Western yellow jacket</name>
    <name type="synonym">Wasp</name>
    <dbReference type="NCBI Taxonomy" id="30213"/>
    <lineage>
        <taxon>Eukaryota</taxon>
        <taxon>Metazoa</taxon>
        <taxon>Ecdysozoa</taxon>
        <taxon>Arthropoda</taxon>
        <taxon>Hexapoda</taxon>
        <taxon>Insecta</taxon>
        <taxon>Pterygota</taxon>
        <taxon>Neoptera</taxon>
        <taxon>Endopterygota</taxon>
        <taxon>Hymenoptera</taxon>
        <taxon>Apocrita</taxon>
        <taxon>Aculeata</taxon>
        <taxon>Vespoidea</taxon>
        <taxon>Vespidae</taxon>
        <taxon>Vespinae</taxon>
        <taxon>Vespula</taxon>
    </lineage>
</organism>
<protein>
    <submittedName>
        <fullName evidence="1">Uncharacterized protein</fullName>
    </submittedName>
</protein>
<evidence type="ECO:0000313" key="1">
    <source>
        <dbReference type="EMBL" id="KAF7423860.1"/>
    </source>
</evidence>
<dbReference type="Proteomes" id="UP000600918">
    <property type="component" value="Unassembled WGS sequence"/>
</dbReference>
<dbReference type="AlphaFoldDB" id="A0A834U9U2"/>
<evidence type="ECO:0000313" key="2">
    <source>
        <dbReference type="Proteomes" id="UP000600918"/>
    </source>
</evidence>
<accession>A0A834U9U2</accession>
<name>A0A834U9U2_VESPE</name>
<keyword evidence="2" id="KW-1185">Reference proteome</keyword>
<sequence length="83" mass="9486">MSEEVKRRIQDPSTMITRLRKIQLLGVRKIASVKLEARDRDRRLNLKPTAGVVLLLISRLGRKSAITQYLSTALLVEFNKQPS</sequence>
<comment type="caution">
    <text evidence="1">The sequence shown here is derived from an EMBL/GenBank/DDBJ whole genome shotgun (WGS) entry which is preliminary data.</text>
</comment>
<gene>
    <name evidence="1" type="ORF">H0235_009143</name>
</gene>
<reference evidence="1" key="1">
    <citation type="journal article" date="2020" name="G3 (Bethesda)">
        <title>High-Quality Assemblies for Three Invasive Social Wasps from the &lt;i&gt;Vespula&lt;/i&gt; Genus.</title>
        <authorList>
            <person name="Harrop T.W.R."/>
            <person name="Guhlin J."/>
            <person name="McLaughlin G.M."/>
            <person name="Permina E."/>
            <person name="Stockwell P."/>
            <person name="Gilligan J."/>
            <person name="Le Lec M.F."/>
            <person name="Gruber M.A.M."/>
            <person name="Quinn O."/>
            <person name="Lovegrove M."/>
            <person name="Duncan E.J."/>
            <person name="Remnant E.J."/>
            <person name="Van Eeckhoven J."/>
            <person name="Graham B."/>
            <person name="Knapp R.A."/>
            <person name="Langford K.W."/>
            <person name="Kronenberg Z."/>
            <person name="Press M.O."/>
            <person name="Eacker S.M."/>
            <person name="Wilson-Rankin E.E."/>
            <person name="Purcell J."/>
            <person name="Lester P.J."/>
            <person name="Dearden P.K."/>
        </authorList>
    </citation>
    <scope>NUCLEOTIDE SEQUENCE</scope>
    <source>
        <strain evidence="1">Volc-1</strain>
    </source>
</reference>